<dbReference type="AlphaFoldDB" id="A0A0B4F3D9"/>
<feature type="region of interest" description="Disordered" evidence="2">
    <location>
        <begin position="405"/>
        <end position="429"/>
    </location>
</feature>
<feature type="compositionally biased region" description="Basic and acidic residues" evidence="2">
    <location>
        <begin position="39"/>
        <end position="49"/>
    </location>
</feature>
<protein>
    <submittedName>
        <fullName evidence="3">Uncharacterized protein</fullName>
    </submittedName>
</protein>
<accession>A0A0B4F3D9</accession>
<feature type="region of interest" description="Disordered" evidence="2">
    <location>
        <begin position="1"/>
        <end position="49"/>
    </location>
</feature>
<keyword evidence="1" id="KW-0175">Coiled coil</keyword>
<evidence type="ECO:0000313" key="3">
    <source>
        <dbReference type="EMBL" id="KID68630.1"/>
    </source>
</evidence>
<dbReference type="Proteomes" id="UP000031186">
    <property type="component" value="Unassembled WGS sequence"/>
</dbReference>
<feature type="compositionally biased region" description="Polar residues" evidence="2">
    <location>
        <begin position="1"/>
        <end position="20"/>
    </location>
</feature>
<evidence type="ECO:0000256" key="1">
    <source>
        <dbReference type="SAM" id="Coils"/>
    </source>
</evidence>
<evidence type="ECO:0000313" key="4">
    <source>
        <dbReference type="Proteomes" id="UP000031186"/>
    </source>
</evidence>
<reference evidence="3 4" key="1">
    <citation type="journal article" date="2014" name="Proc. Natl. Acad. Sci. U.S.A.">
        <title>Trajectory and genomic determinants of fungal-pathogen speciation and host adaptation.</title>
        <authorList>
            <person name="Hu X."/>
            <person name="Xiao G."/>
            <person name="Zheng P."/>
            <person name="Shang Y."/>
            <person name="Su Y."/>
            <person name="Zhang X."/>
            <person name="Liu X."/>
            <person name="Zhan S."/>
            <person name="St Leger R.J."/>
            <person name="Wang C."/>
        </authorList>
    </citation>
    <scope>NUCLEOTIDE SEQUENCE [LARGE SCALE GENOMIC DNA]</scope>
    <source>
        <strain evidence="3 4">ARSEF 549</strain>
    </source>
</reference>
<feature type="coiled-coil region" evidence="1">
    <location>
        <begin position="84"/>
        <end position="111"/>
    </location>
</feature>
<name>A0A0B4F3D9_METAF</name>
<feature type="compositionally biased region" description="Basic and acidic residues" evidence="2">
    <location>
        <begin position="405"/>
        <end position="420"/>
    </location>
</feature>
<gene>
    <name evidence="3" type="ORF">MAN_03486</name>
</gene>
<keyword evidence="4" id="KW-1185">Reference proteome</keyword>
<dbReference type="HOGENOM" id="CLU_555581_0_0_1"/>
<dbReference type="EMBL" id="AZNF01000003">
    <property type="protein sequence ID" value="KID68630.1"/>
    <property type="molecule type" value="Genomic_DNA"/>
</dbReference>
<comment type="caution">
    <text evidence="3">The sequence shown here is derived from an EMBL/GenBank/DDBJ whole genome shotgun (WGS) entry which is preliminary data.</text>
</comment>
<sequence length="429" mass="48292">MSPTQGGNLGKTNESPSEKQMQPPAKPTEKKPLHVVKRAATEKEQPKDDKEFENFLKALHNKYYGVSRQLQHAAKRNVDNQTKMQVLRDKNSSLAKNLDELKAEAARLNNSHQQIWDKYKLLEKQHEEVRRSAIQALDTAKIHHANKIPSISVETINKKWRHLIYVIHDFVVQNLTVTPVDNGGSEDRDVIRQIISIVKEKPELQTSILERYIWKRLDRAVFRADSRLWGGDMGIAFAETCGDRGVHNGLSVAEVMKSRAAEIRISRLGVSKHHRVFYIQDFGKDLAPFKKSSNSDALHKGLALVLDIAINIMKMFITSQDIYEFGRCFEVPLGGIIVYDQTIMDISSCITTPDSPSMDQPGKFVVKFVQSPPLFVTSTTEGECFGRKKLVCPAFVTVSMEGVAKDDTEKKKGPVKDAASRKANNKVVS</sequence>
<organism evidence="3 4">
    <name type="scientific">Metarhizium anisopliae (strain ARSEF 549)</name>
    <dbReference type="NCBI Taxonomy" id="3151832"/>
    <lineage>
        <taxon>Eukaryota</taxon>
        <taxon>Fungi</taxon>
        <taxon>Dikarya</taxon>
        <taxon>Ascomycota</taxon>
        <taxon>Pezizomycotina</taxon>
        <taxon>Sordariomycetes</taxon>
        <taxon>Hypocreomycetidae</taxon>
        <taxon>Hypocreales</taxon>
        <taxon>Clavicipitaceae</taxon>
        <taxon>Metarhizium</taxon>
    </lineage>
</organism>
<dbReference type="OrthoDB" id="4941269at2759"/>
<evidence type="ECO:0000256" key="2">
    <source>
        <dbReference type="SAM" id="MobiDB-lite"/>
    </source>
</evidence>
<feature type="non-terminal residue" evidence="3">
    <location>
        <position position="1"/>
    </location>
</feature>
<dbReference type="VEuPathDB" id="FungiDB:MAN_03486"/>
<proteinExistence type="predicted"/>